<evidence type="ECO:0008006" key="3">
    <source>
        <dbReference type="Google" id="ProtNLM"/>
    </source>
</evidence>
<sequence length="441" mass="48103">MASDIVPIQLSLTEGDLVTLWAPRWREDGEEWEAFLGDDDAVFAFPEVARLAAYVRTETEHDLADHPAWSAVPTLTVAELTPEETRRFDVIGVPELVAEEPDTWTIGELAEITAMVRSFADVCDLEEVTAVLDSAPGFGLLDQGTLPFAGREGRRLWTQLAQTVQDHWDEVVDALDALIATPEVDARALAGAEKEAEALAARIADAESAIGVDDVEGDDTDDETFEEAARERADEEAITEQVAEDEAELAEAEAEGPVGFWEEIGIDPIRITTSAGQWVTLRCYLDDKPVFLGSGGRVDVFDSERALARWLADGGKDDNDLAAASTWQDVLDKAAVGELDVVVDDLNDYVLVGIDDDIAEGTLQVDPTQLDLAAELVLDVAEWAGDPEPARALAESESLGWLVSFVIRPNPTRLAPSPPFDTEAARWRELVHATEARLHHR</sequence>
<accession>A0A9W6L6I1</accession>
<dbReference type="EMBL" id="BSFQ01000034">
    <property type="protein sequence ID" value="GLL14582.1"/>
    <property type="molecule type" value="Genomic_DNA"/>
</dbReference>
<name>A0A9W6L6I1_9PSEU</name>
<protein>
    <recommendedName>
        <fullName evidence="3">Primosomal protein</fullName>
    </recommendedName>
</protein>
<dbReference type="RefSeq" id="WP_037046664.1">
    <property type="nucleotide sequence ID" value="NZ_BAAAUZ010000021.1"/>
</dbReference>
<dbReference type="AlphaFoldDB" id="A0A9W6L6I1"/>
<proteinExistence type="predicted"/>
<evidence type="ECO:0000313" key="1">
    <source>
        <dbReference type="EMBL" id="GLL14582.1"/>
    </source>
</evidence>
<organism evidence="1 2">
    <name type="scientific">Pseudonocardia halophobica</name>
    <dbReference type="NCBI Taxonomy" id="29401"/>
    <lineage>
        <taxon>Bacteria</taxon>
        <taxon>Bacillati</taxon>
        <taxon>Actinomycetota</taxon>
        <taxon>Actinomycetes</taxon>
        <taxon>Pseudonocardiales</taxon>
        <taxon>Pseudonocardiaceae</taxon>
        <taxon>Pseudonocardia</taxon>
    </lineage>
</organism>
<keyword evidence="2" id="KW-1185">Reference proteome</keyword>
<evidence type="ECO:0000313" key="2">
    <source>
        <dbReference type="Proteomes" id="UP001143463"/>
    </source>
</evidence>
<gene>
    <name evidence="1" type="ORF">GCM10017577_57300</name>
</gene>
<reference evidence="1" key="2">
    <citation type="submission" date="2023-01" db="EMBL/GenBank/DDBJ databases">
        <authorList>
            <person name="Sun Q."/>
            <person name="Evtushenko L."/>
        </authorList>
    </citation>
    <scope>NUCLEOTIDE SEQUENCE</scope>
    <source>
        <strain evidence="1">VKM Ac-1069</strain>
    </source>
</reference>
<dbReference type="Proteomes" id="UP001143463">
    <property type="component" value="Unassembled WGS sequence"/>
</dbReference>
<comment type="caution">
    <text evidence="1">The sequence shown here is derived from an EMBL/GenBank/DDBJ whole genome shotgun (WGS) entry which is preliminary data.</text>
</comment>
<reference evidence="1" key="1">
    <citation type="journal article" date="2014" name="Int. J. Syst. Evol. Microbiol.">
        <title>Complete genome sequence of Corynebacterium casei LMG S-19264T (=DSM 44701T), isolated from a smear-ripened cheese.</title>
        <authorList>
            <consortium name="US DOE Joint Genome Institute (JGI-PGF)"/>
            <person name="Walter F."/>
            <person name="Albersmeier A."/>
            <person name="Kalinowski J."/>
            <person name="Ruckert C."/>
        </authorList>
    </citation>
    <scope>NUCLEOTIDE SEQUENCE</scope>
    <source>
        <strain evidence="1">VKM Ac-1069</strain>
    </source>
</reference>